<dbReference type="Proteomes" id="UP001457282">
    <property type="component" value="Unassembled WGS sequence"/>
</dbReference>
<keyword evidence="2" id="KW-1185">Reference proteome</keyword>
<dbReference type="AlphaFoldDB" id="A0AAW1X930"/>
<evidence type="ECO:0000313" key="1">
    <source>
        <dbReference type="EMBL" id="KAK9932890.1"/>
    </source>
</evidence>
<comment type="caution">
    <text evidence="1">The sequence shown here is derived from an EMBL/GenBank/DDBJ whole genome shotgun (WGS) entry which is preliminary data.</text>
</comment>
<sequence>MMGEKIWSCFLVFVVCYSRRKEETWETEESRIWCYCDWWEWKMEMESERLVSAIGSGRKWVGGLIELSERREGTGSAEHREGGRGSRRIWAQRRKVGHD</sequence>
<gene>
    <name evidence="1" type="ORF">M0R45_020111</name>
</gene>
<evidence type="ECO:0000313" key="2">
    <source>
        <dbReference type="Proteomes" id="UP001457282"/>
    </source>
</evidence>
<accession>A0AAW1X930</accession>
<organism evidence="1 2">
    <name type="scientific">Rubus argutus</name>
    <name type="common">Southern blackberry</name>
    <dbReference type="NCBI Taxonomy" id="59490"/>
    <lineage>
        <taxon>Eukaryota</taxon>
        <taxon>Viridiplantae</taxon>
        <taxon>Streptophyta</taxon>
        <taxon>Embryophyta</taxon>
        <taxon>Tracheophyta</taxon>
        <taxon>Spermatophyta</taxon>
        <taxon>Magnoliopsida</taxon>
        <taxon>eudicotyledons</taxon>
        <taxon>Gunneridae</taxon>
        <taxon>Pentapetalae</taxon>
        <taxon>rosids</taxon>
        <taxon>fabids</taxon>
        <taxon>Rosales</taxon>
        <taxon>Rosaceae</taxon>
        <taxon>Rosoideae</taxon>
        <taxon>Rosoideae incertae sedis</taxon>
        <taxon>Rubus</taxon>
    </lineage>
</organism>
<protein>
    <recommendedName>
        <fullName evidence="3">Secreted protein</fullName>
    </recommendedName>
</protein>
<evidence type="ECO:0008006" key="3">
    <source>
        <dbReference type="Google" id="ProtNLM"/>
    </source>
</evidence>
<proteinExistence type="predicted"/>
<dbReference type="EMBL" id="JBEDUW010000004">
    <property type="protein sequence ID" value="KAK9932890.1"/>
    <property type="molecule type" value="Genomic_DNA"/>
</dbReference>
<name>A0AAW1X930_RUBAR</name>
<reference evidence="1 2" key="1">
    <citation type="journal article" date="2023" name="G3 (Bethesda)">
        <title>A chromosome-length genome assembly and annotation of blackberry (Rubus argutus, cv. 'Hillquist').</title>
        <authorList>
            <person name="Bruna T."/>
            <person name="Aryal R."/>
            <person name="Dudchenko O."/>
            <person name="Sargent D.J."/>
            <person name="Mead D."/>
            <person name="Buti M."/>
            <person name="Cavallini A."/>
            <person name="Hytonen T."/>
            <person name="Andres J."/>
            <person name="Pham M."/>
            <person name="Weisz D."/>
            <person name="Mascagni F."/>
            <person name="Usai G."/>
            <person name="Natali L."/>
            <person name="Bassil N."/>
            <person name="Fernandez G.E."/>
            <person name="Lomsadze A."/>
            <person name="Armour M."/>
            <person name="Olukolu B."/>
            <person name="Poorten T."/>
            <person name="Britton C."/>
            <person name="Davik J."/>
            <person name="Ashrafi H."/>
            <person name="Aiden E.L."/>
            <person name="Borodovsky M."/>
            <person name="Worthington M."/>
        </authorList>
    </citation>
    <scope>NUCLEOTIDE SEQUENCE [LARGE SCALE GENOMIC DNA]</scope>
    <source>
        <strain evidence="1">PI 553951</strain>
    </source>
</reference>